<dbReference type="OrthoDB" id="9800103at2"/>
<gene>
    <name evidence="1" type="ORF">D9R14_18185</name>
</gene>
<sequence length="74" mass="7755">MAELLDGSSTIDDIAAREGMGDRNVRRLLALACLSPKLIKAIADGNGPADLTVTSLSVALPHDWAAQEQRILGA</sequence>
<dbReference type="AlphaFoldDB" id="A0A3L7A2S3"/>
<comment type="caution">
    <text evidence="1">The sequence shown here is derived from an EMBL/GenBank/DDBJ whole genome shotgun (WGS) entry which is preliminary data.</text>
</comment>
<dbReference type="Proteomes" id="UP000269692">
    <property type="component" value="Unassembled WGS sequence"/>
</dbReference>
<reference evidence="1 2" key="1">
    <citation type="submission" date="2018-10" db="EMBL/GenBank/DDBJ databases">
        <title>Xanthobacter tagetidis genome sequencing and assembly.</title>
        <authorList>
            <person name="Maclea K.S."/>
            <person name="Goen A.E."/>
            <person name="Fatima S.A."/>
        </authorList>
    </citation>
    <scope>NUCLEOTIDE SEQUENCE [LARGE SCALE GENOMIC DNA]</scope>
    <source>
        <strain evidence="1 2">ATCC 700314</strain>
    </source>
</reference>
<dbReference type="SUPFAM" id="SSF109709">
    <property type="entry name" value="KorB DNA-binding domain-like"/>
    <property type="match status" value="1"/>
</dbReference>
<dbReference type="RefSeq" id="WP_121624768.1">
    <property type="nucleotide sequence ID" value="NZ_JACIIW010000010.1"/>
</dbReference>
<proteinExistence type="predicted"/>
<dbReference type="EMBL" id="RCTF01000018">
    <property type="protein sequence ID" value="RLP74606.1"/>
    <property type="molecule type" value="Genomic_DNA"/>
</dbReference>
<protein>
    <submittedName>
        <fullName evidence="1">Uncharacterized protein</fullName>
    </submittedName>
</protein>
<organism evidence="1 2">
    <name type="scientific">Xanthobacter tagetidis</name>
    <dbReference type="NCBI Taxonomy" id="60216"/>
    <lineage>
        <taxon>Bacteria</taxon>
        <taxon>Pseudomonadati</taxon>
        <taxon>Pseudomonadota</taxon>
        <taxon>Alphaproteobacteria</taxon>
        <taxon>Hyphomicrobiales</taxon>
        <taxon>Xanthobacteraceae</taxon>
        <taxon>Xanthobacter</taxon>
    </lineage>
</organism>
<name>A0A3L7A2S3_9HYPH</name>
<evidence type="ECO:0000313" key="2">
    <source>
        <dbReference type="Proteomes" id="UP000269692"/>
    </source>
</evidence>
<keyword evidence="2" id="KW-1185">Reference proteome</keyword>
<evidence type="ECO:0000313" key="1">
    <source>
        <dbReference type="EMBL" id="RLP74606.1"/>
    </source>
</evidence>
<accession>A0A3L7A2S3</accession>